<proteinExistence type="predicted"/>
<feature type="region of interest" description="Disordered" evidence="1">
    <location>
        <begin position="23"/>
        <end position="114"/>
    </location>
</feature>
<accession>A0A3B3C0I6</accession>
<keyword evidence="3" id="KW-1185">Reference proteome</keyword>
<protein>
    <submittedName>
        <fullName evidence="2">Uncharacterized protein</fullName>
    </submittedName>
</protein>
<dbReference type="AlphaFoldDB" id="A0A3B3C0I6"/>
<sequence>FFITCSGPGCSLFMGKSSARRHRAVQAEHLDQRPSSPLPHADDYDLGELLQGPIGVTGGAVVSRQGRGRWRRPPNSQRPGGHGRGLQRKKQQPEEHGCHEGGPDPGRFQPDGSS</sequence>
<name>A0A3B3C0I6_ORYME</name>
<dbReference type="Proteomes" id="UP000261560">
    <property type="component" value="Unplaced"/>
</dbReference>
<dbReference type="PaxDb" id="30732-ENSOMEP00000011446"/>
<evidence type="ECO:0000313" key="2">
    <source>
        <dbReference type="Ensembl" id="ENSOMEP00000011446.1"/>
    </source>
</evidence>
<feature type="compositionally biased region" description="Basic and acidic residues" evidence="1">
    <location>
        <begin position="91"/>
        <end position="102"/>
    </location>
</feature>
<organism evidence="2 3">
    <name type="scientific">Oryzias melastigma</name>
    <name type="common">Marine medaka</name>
    <dbReference type="NCBI Taxonomy" id="30732"/>
    <lineage>
        <taxon>Eukaryota</taxon>
        <taxon>Metazoa</taxon>
        <taxon>Chordata</taxon>
        <taxon>Craniata</taxon>
        <taxon>Vertebrata</taxon>
        <taxon>Euteleostomi</taxon>
        <taxon>Actinopterygii</taxon>
        <taxon>Neopterygii</taxon>
        <taxon>Teleostei</taxon>
        <taxon>Neoteleostei</taxon>
        <taxon>Acanthomorphata</taxon>
        <taxon>Ovalentaria</taxon>
        <taxon>Atherinomorphae</taxon>
        <taxon>Beloniformes</taxon>
        <taxon>Adrianichthyidae</taxon>
        <taxon>Oryziinae</taxon>
        <taxon>Oryzias</taxon>
    </lineage>
</organism>
<evidence type="ECO:0000256" key="1">
    <source>
        <dbReference type="SAM" id="MobiDB-lite"/>
    </source>
</evidence>
<reference evidence="2" key="1">
    <citation type="submission" date="2025-08" db="UniProtKB">
        <authorList>
            <consortium name="Ensembl"/>
        </authorList>
    </citation>
    <scope>IDENTIFICATION</scope>
</reference>
<reference evidence="2" key="2">
    <citation type="submission" date="2025-09" db="UniProtKB">
        <authorList>
            <consortium name="Ensembl"/>
        </authorList>
    </citation>
    <scope>IDENTIFICATION</scope>
</reference>
<evidence type="ECO:0000313" key="3">
    <source>
        <dbReference type="Proteomes" id="UP000261560"/>
    </source>
</evidence>
<dbReference type="Ensembl" id="ENSOMET00000018533.1">
    <property type="protein sequence ID" value="ENSOMEP00000011446.1"/>
    <property type="gene ID" value="ENSOMEG00000012762.1"/>
</dbReference>